<dbReference type="Pfam" id="PF13181">
    <property type="entry name" value="TPR_8"/>
    <property type="match status" value="1"/>
</dbReference>
<keyword evidence="2" id="KW-0812">Transmembrane</keyword>
<evidence type="ECO:0000259" key="3">
    <source>
        <dbReference type="Pfam" id="PF12770"/>
    </source>
</evidence>
<dbReference type="InterPro" id="IPR024983">
    <property type="entry name" value="CHAT_dom"/>
</dbReference>
<reference evidence="4 5" key="1">
    <citation type="submission" date="2020-02" db="EMBL/GenBank/DDBJ databases">
        <title>Flavobacterium sp. genome.</title>
        <authorList>
            <person name="Jung H.S."/>
            <person name="Baek J.H."/>
            <person name="Jeon C.O."/>
        </authorList>
    </citation>
    <scope>NUCLEOTIDE SEQUENCE [LARGE SCALE GENOMIC DNA]</scope>
    <source>
        <strain evidence="4 5">SE-s27</strain>
    </source>
</reference>
<keyword evidence="1" id="KW-0175">Coiled coil</keyword>
<comment type="caution">
    <text evidence="4">The sequence shown here is derived from an EMBL/GenBank/DDBJ whole genome shotgun (WGS) entry which is preliminary data.</text>
</comment>
<dbReference type="EMBL" id="JAAMPT010000203">
    <property type="protein sequence ID" value="NMH24748.1"/>
    <property type="molecule type" value="Genomic_DNA"/>
</dbReference>
<dbReference type="SMART" id="SM00028">
    <property type="entry name" value="TPR"/>
    <property type="match status" value="4"/>
</dbReference>
<dbReference type="RefSeq" id="WP_169523330.1">
    <property type="nucleotide sequence ID" value="NZ_JAAMPT010000203.1"/>
</dbReference>
<sequence length="1019" mass="117847">MKNFIFILLSLLLLKNGLCHSQSKRVETIEKEADLLESNKDFDKSVILWKSLTKLSNDKKNKFYSGRYFFAKGNIEADNGNYEVASQEFKQALSFFSESEPTKTIKKWISTTYLELSYCYYDWDEALKINKKGLEYTAKNLPKDTNIISFLVDQGDIYRRIRNYEQSIISLEKALKKINSLTPNDYENLGYTHNLLGISYSDLHIHNQSLYHYSKGLENHIKSNTADKAYVVNSMNNVIWENLDYGDEKKAREVLNELNINFYKWYRHKTFATTDAGGFKNYNLHFKALLYLSNLRLKSLEKNETVAKQYLDSISMVFKSYPDERKKIDNTLLLARYEFDNLYSFLTRNDKTKINEHINFAKKTLEIAKFSKSKHDELVAYLKLAIVYNRHKKYNEALAVINDSKKINESFFNASRFSIQVLEATILNSINQPQKAKQVLVGSFENLLKEKIKAKSLKNIKYKKFNNFNSSTFLRNILNSATIYLLIYEKSKNKEDILISNNLFFIASEMFAEFYQKGKYNESLKTFNQEIASGLLETQLLINPNDKLKIKTILNRIENNSSQHLWNIFEIKNSQNLKVPAALMRNLNELVFEKNAIETQIESAKEVNDLNLKLAELNKKINEIKSQINQKDKSYETFKSGNFSIEDIQKKTSNNQLMIKYVVTDKTVYAFAIKNSSVELLEIGETGPIKNLVNQYLKHINSINQNYTKTSKLLHEKIVQPILKNQSIDDIIFIPEDFLIAVSFESLIDKNDKMLVQNYHTSYSYSIKLWDILQKNNITVNNNRFVSFAPNYSKIPTENQNRGLRRADLYDLKEAKIEAQKISELFSGKLYMNENANRKNFIDATTSFSLHHLAMHSLLENDYSKSSLVFSGGQKVYFDELYQLNFPSDLVVLSACNTGIGTMESGEGMMSLSRALTYSGVKSSVYSLWQVPDKETSEIMISFYENLKKGQPKDEALTNAKKEFLAKNPMKQHPFYWAGFVVNGDVSPIASPTSNWIWFALAGGILIVILGFVFRKKLF</sequence>
<dbReference type="InterPro" id="IPR019734">
    <property type="entry name" value="TPR_rpt"/>
</dbReference>
<evidence type="ECO:0000256" key="2">
    <source>
        <dbReference type="SAM" id="Phobius"/>
    </source>
</evidence>
<proteinExistence type="predicted"/>
<keyword evidence="2" id="KW-1133">Transmembrane helix</keyword>
<dbReference type="Proteomes" id="UP000767947">
    <property type="component" value="Unassembled WGS sequence"/>
</dbReference>
<dbReference type="PANTHER" id="PTHR10098">
    <property type="entry name" value="RAPSYN-RELATED"/>
    <property type="match status" value="1"/>
</dbReference>
<organism evidence="4 5">
    <name type="scientific">Flavobacterium solisilvae</name>
    <dbReference type="NCBI Taxonomy" id="1852019"/>
    <lineage>
        <taxon>Bacteria</taxon>
        <taxon>Pseudomonadati</taxon>
        <taxon>Bacteroidota</taxon>
        <taxon>Flavobacteriia</taxon>
        <taxon>Flavobacteriales</taxon>
        <taxon>Flavobacteriaceae</taxon>
        <taxon>Flavobacterium</taxon>
    </lineage>
</organism>
<protein>
    <submittedName>
        <fullName evidence="4">CHAT domain-containing protein</fullName>
    </submittedName>
</protein>
<feature type="coiled-coil region" evidence="1">
    <location>
        <begin position="587"/>
        <end position="634"/>
    </location>
</feature>
<keyword evidence="5" id="KW-1185">Reference proteome</keyword>
<dbReference type="InterPro" id="IPR011990">
    <property type="entry name" value="TPR-like_helical_dom_sf"/>
</dbReference>
<accession>A0ABX1QSS3</accession>
<feature type="domain" description="CHAT" evidence="3">
    <location>
        <begin position="709"/>
        <end position="985"/>
    </location>
</feature>
<feature type="transmembrane region" description="Helical" evidence="2">
    <location>
        <begin position="996"/>
        <end position="1014"/>
    </location>
</feature>
<evidence type="ECO:0000313" key="4">
    <source>
        <dbReference type="EMBL" id="NMH24748.1"/>
    </source>
</evidence>
<dbReference type="Pfam" id="PF12770">
    <property type="entry name" value="CHAT"/>
    <property type="match status" value="1"/>
</dbReference>
<keyword evidence="2" id="KW-0472">Membrane</keyword>
<dbReference type="SUPFAM" id="SSF48452">
    <property type="entry name" value="TPR-like"/>
    <property type="match status" value="2"/>
</dbReference>
<gene>
    <name evidence="4" type="ORF">G6042_05645</name>
</gene>
<evidence type="ECO:0000256" key="1">
    <source>
        <dbReference type="SAM" id="Coils"/>
    </source>
</evidence>
<name>A0ABX1QSS3_9FLAO</name>
<dbReference type="PANTHER" id="PTHR10098:SF108">
    <property type="entry name" value="TETRATRICOPEPTIDE REPEAT PROTEIN 28"/>
    <property type="match status" value="1"/>
</dbReference>
<evidence type="ECO:0000313" key="5">
    <source>
        <dbReference type="Proteomes" id="UP000767947"/>
    </source>
</evidence>
<dbReference type="Gene3D" id="1.25.40.10">
    <property type="entry name" value="Tetratricopeptide repeat domain"/>
    <property type="match status" value="1"/>
</dbReference>